<dbReference type="Gene3D" id="3.30.420.10">
    <property type="entry name" value="Ribonuclease H-like superfamily/Ribonuclease H"/>
    <property type="match status" value="1"/>
</dbReference>
<gene>
    <name evidence="2" type="ORF">pdam_00020331</name>
</gene>
<comment type="caution">
    <text evidence="2">The sequence shown here is derived from an EMBL/GenBank/DDBJ whole genome shotgun (WGS) entry which is preliminary data.</text>
</comment>
<evidence type="ECO:0000313" key="3">
    <source>
        <dbReference type="Proteomes" id="UP000275408"/>
    </source>
</evidence>
<dbReference type="GO" id="GO:0015074">
    <property type="term" value="P:DNA integration"/>
    <property type="evidence" value="ECO:0007669"/>
    <property type="project" value="InterPro"/>
</dbReference>
<proteinExistence type="predicted"/>
<dbReference type="PROSITE" id="PS50994">
    <property type="entry name" value="INTEGRASE"/>
    <property type="match status" value="1"/>
</dbReference>
<reference evidence="2 3" key="1">
    <citation type="journal article" date="2018" name="Sci. Rep.">
        <title>Comparative analysis of the Pocillopora damicornis genome highlights role of immune system in coral evolution.</title>
        <authorList>
            <person name="Cunning R."/>
            <person name="Bay R.A."/>
            <person name="Gillette P."/>
            <person name="Baker A.C."/>
            <person name="Traylor-Knowles N."/>
        </authorList>
    </citation>
    <scope>NUCLEOTIDE SEQUENCE [LARGE SCALE GENOMIC DNA]</scope>
    <source>
        <strain evidence="2">RSMAS</strain>
        <tissue evidence="2">Whole animal</tissue>
    </source>
</reference>
<organism evidence="2 3">
    <name type="scientific">Pocillopora damicornis</name>
    <name type="common">Cauliflower coral</name>
    <name type="synonym">Millepora damicornis</name>
    <dbReference type="NCBI Taxonomy" id="46731"/>
    <lineage>
        <taxon>Eukaryota</taxon>
        <taxon>Metazoa</taxon>
        <taxon>Cnidaria</taxon>
        <taxon>Anthozoa</taxon>
        <taxon>Hexacorallia</taxon>
        <taxon>Scleractinia</taxon>
        <taxon>Astrocoeniina</taxon>
        <taxon>Pocilloporidae</taxon>
        <taxon>Pocillopora</taxon>
    </lineage>
</organism>
<dbReference type="InterPro" id="IPR036397">
    <property type="entry name" value="RNaseH_sf"/>
</dbReference>
<dbReference type="SUPFAM" id="SSF53098">
    <property type="entry name" value="Ribonuclease H-like"/>
    <property type="match status" value="1"/>
</dbReference>
<dbReference type="Proteomes" id="UP000275408">
    <property type="component" value="Unassembled WGS sequence"/>
</dbReference>
<name>A0A3M6T7H4_POCDA</name>
<dbReference type="InterPro" id="IPR001584">
    <property type="entry name" value="Integrase_cat-core"/>
</dbReference>
<dbReference type="EMBL" id="RCHS01004149">
    <property type="protein sequence ID" value="RMX37367.1"/>
    <property type="molecule type" value="Genomic_DNA"/>
</dbReference>
<sequence length="196" mass="22565">MLQADSSLLHLSPQDNDIYQNLEEEMYITILIEYATLALPIQNKLMHAVMYVVQPDVLEVDPGHKFMYEVTKEMAKHGVRIRRGNLIVYRDQGSRFKAAPPLTSKDSTAVLRAFQTIYECLLLRWPYVLQVDPGHEFMGEVARETAKHGVRIKRGNVNIHRYQGITEQLNQTLGECLFTFQYSPDMNFTSGKRSTN</sequence>
<accession>A0A3M6T7H4</accession>
<dbReference type="InterPro" id="IPR012337">
    <property type="entry name" value="RNaseH-like_sf"/>
</dbReference>
<dbReference type="AlphaFoldDB" id="A0A3M6T7H4"/>
<evidence type="ECO:0000313" key="2">
    <source>
        <dbReference type="EMBL" id="RMX37367.1"/>
    </source>
</evidence>
<feature type="domain" description="Integrase catalytic" evidence="1">
    <location>
        <begin position="58"/>
        <end position="196"/>
    </location>
</feature>
<keyword evidence="3" id="KW-1185">Reference proteome</keyword>
<protein>
    <recommendedName>
        <fullName evidence="1">Integrase catalytic domain-containing protein</fullName>
    </recommendedName>
</protein>
<evidence type="ECO:0000259" key="1">
    <source>
        <dbReference type="PROSITE" id="PS50994"/>
    </source>
</evidence>
<dbReference type="GO" id="GO:0003676">
    <property type="term" value="F:nucleic acid binding"/>
    <property type="evidence" value="ECO:0007669"/>
    <property type="project" value="InterPro"/>
</dbReference>